<dbReference type="RefSeq" id="WP_073289612.1">
    <property type="nucleotide sequence ID" value="NZ_FRCP01000018.1"/>
</dbReference>
<dbReference type="EMBL" id="FRCP01000018">
    <property type="protein sequence ID" value="SHM81894.1"/>
    <property type="molecule type" value="Genomic_DNA"/>
</dbReference>
<dbReference type="OrthoDB" id="2055361at2"/>
<reference evidence="1 2" key="1">
    <citation type="submission" date="2016-11" db="EMBL/GenBank/DDBJ databases">
        <authorList>
            <person name="Jaros S."/>
            <person name="Januszkiewicz K."/>
            <person name="Wedrychowicz H."/>
        </authorList>
    </citation>
    <scope>NUCLEOTIDE SEQUENCE [LARGE SCALE GENOMIC DNA]</scope>
    <source>
        <strain evidence="1 2">DSM 15930</strain>
    </source>
</reference>
<evidence type="ECO:0000313" key="1">
    <source>
        <dbReference type="EMBL" id="SHM81894.1"/>
    </source>
</evidence>
<accession>A0A1M7LVS7</accession>
<keyword evidence="2" id="KW-1185">Reference proteome</keyword>
<dbReference type="Gene3D" id="2.40.50.230">
    <property type="entry name" value="Gp5 N-terminal domain"/>
    <property type="match status" value="1"/>
</dbReference>
<proteinExistence type="predicted"/>
<organism evidence="1 2">
    <name type="scientific">Anaerosporobacter mobilis DSM 15930</name>
    <dbReference type="NCBI Taxonomy" id="1120996"/>
    <lineage>
        <taxon>Bacteria</taxon>
        <taxon>Bacillati</taxon>
        <taxon>Bacillota</taxon>
        <taxon>Clostridia</taxon>
        <taxon>Lachnospirales</taxon>
        <taxon>Lachnospiraceae</taxon>
        <taxon>Anaerosporobacter</taxon>
    </lineage>
</organism>
<evidence type="ECO:0008006" key="3">
    <source>
        <dbReference type="Google" id="ProtNLM"/>
    </source>
</evidence>
<dbReference type="AlphaFoldDB" id="A0A1M7LVS7"/>
<gene>
    <name evidence="1" type="ORF">SAMN02746066_03414</name>
</gene>
<protein>
    <recommendedName>
        <fullName evidence="3">Phage baseplate assembly protein V</fullName>
    </recommendedName>
</protein>
<sequence>MKDIIRTGEVSSIDFENGMIKVTYPDRDNDVTDSIPYLSLNGEYKMPNIGDMVVVLHLSNGSSFGIALGTFWSYGNKPFKTGKGLYRKELSNTQNEAYLEYDSSTKTLIIKADNVVFQSNKGTTSL</sequence>
<dbReference type="InterPro" id="IPR037026">
    <property type="entry name" value="Vgr_OB-fold_dom_sf"/>
</dbReference>
<dbReference type="Proteomes" id="UP000184038">
    <property type="component" value="Unassembled WGS sequence"/>
</dbReference>
<dbReference type="STRING" id="1120996.SAMN02746066_03414"/>
<name>A0A1M7LVS7_9FIRM</name>
<evidence type="ECO:0000313" key="2">
    <source>
        <dbReference type="Proteomes" id="UP000184038"/>
    </source>
</evidence>